<dbReference type="WBParaSite" id="RSKR_0000667066.1">
    <property type="protein sequence ID" value="RSKR_0000667066.1"/>
    <property type="gene ID" value="RSKR_0000667066"/>
</dbReference>
<accession>A0AC35U171</accession>
<organism evidence="1 2">
    <name type="scientific">Rhabditophanes sp. KR3021</name>
    <dbReference type="NCBI Taxonomy" id="114890"/>
    <lineage>
        <taxon>Eukaryota</taxon>
        <taxon>Metazoa</taxon>
        <taxon>Ecdysozoa</taxon>
        <taxon>Nematoda</taxon>
        <taxon>Chromadorea</taxon>
        <taxon>Rhabditida</taxon>
        <taxon>Tylenchina</taxon>
        <taxon>Panagrolaimomorpha</taxon>
        <taxon>Strongyloidoidea</taxon>
        <taxon>Alloionematidae</taxon>
        <taxon>Rhabditophanes</taxon>
    </lineage>
</organism>
<dbReference type="Proteomes" id="UP000095286">
    <property type="component" value="Unplaced"/>
</dbReference>
<evidence type="ECO:0000313" key="2">
    <source>
        <dbReference type="WBParaSite" id="RSKR_0000667066.1"/>
    </source>
</evidence>
<name>A0AC35U171_9BILA</name>
<proteinExistence type="predicted"/>
<protein>
    <submittedName>
        <fullName evidence="2">Exosporium protein D</fullName>
    </submittedName>
</protein>
<sequence length="205" mass="23055">MRFSWLTACETSTINERETEPLMGDQVSITTTNFADDSNLLPYSCSDQHYSSRLPYTATRSSTRRIYENMISNVASRPDGTNEILSFPSDTIKTESSQVSFTAKKEITENVVVSFNYLDSFLQVEPNSITLTFSKSDATMTITGLEVQSLLYVDIAMCSFNGTDPCTPQQTDSFLTVKVIHSNFINYRMNTFNCLEHLILSPNLP</sequence>
<evidence type="ECO:0000313" key="1">
    <source>
        <dbReference type="Proteomes" id="UP000095286"/>
    </source>
</evidence>
<reference evidence="2" key="1">
    <citation type="submission" date="2016-11" db="UniProtKB">
        <authorList>
            <consortium name="WormBaseParasite"/>
        </authorList>
    </citation>
    <scope>IDENTIFICATION</scope>
    <source>
        <strain evidence="2">KR3021</strain>
    </source>
</reference>